<evidence type="ECO:0000256" key="6">
    <source>
        <dbReference type="ARBA" id="ARBA00050776"/>
    </source>
</evidence>
<dbReference type="Gene3D" id="3.40.640.10">
    <property type="entry name" value="Type I PLP-dependent aspartate aminotransferase-like (Major domain)"/>
    <property type="match status" value="1"/>
</dbReference>
<evidence type="ECO:0000256" key="3">
    <source>
        <dbReference type="ARBA" id="ARBA00012239"/>
    </source>
</evidence>
<dbReference type="SUPFAM" id="SSF53383">
    <property type="entry name" value="PLP-dependent transferases"/>
    <property type="match status" value="1"/>
</dbReference>
<evidence type="ECO:0000256" key="1">
    <source>
        <dbReference type="ARBA" id="ARBA00001933"/>
    </source>
</evidence>
<proteinExistence type="inferred from homology"/>
<dbReference type="Proteomes" id="UP000244527">
    <property type="component" value="Chromosome"/>
</dbReference>
<dbReference type="InterPro" id="IPR020578">
    <property type="entry name" value="Aminotrans_V_PyrdxlP_BS"/>
</dbReference>
<dbReference type="RefSeq" id="WP_108739885.1">
    <property type="nucleotide sequence ID" value="NZ_CP020918.1"/>
</dbReference>
<protein>
    <recommendedName>
        <fullName evidence="3 8">Cysteine desulfurase</fullName>
        <ecNumber evidence="3 8">2.8.1.7</ecNumber>
    </recommendedName>
</protein>
<evidence type="ECO:0000256" key="8">
    <source>
        <dbReference type="RuleBase" id="RU004506"/>
    </source>
</evidence>
<comment type="similarity">
    <text evidence="2 8">Belongs to the class-V pyridoxal-phosphate-dependent aminotransferase family. Csd subfamily.</text>
</comment>
<comment type="function">
    <text evidence="8">Catalyzes the removal of elemental sulfur and selenium atoms from L-cysteine, L-cystine, L-selenocysteine, and L-selenocystine to produce L-alanine.</text>
</comment>
<keyword evidence="11" id="KW-1185">Reference proteome</keyword>
<dbReference type="CDD" id="cd06453">
    <property type="entry name" value="SufS_like"/>
    <property type="match status" value="1"/>
</dbReference>
<dbReference type="GO" id="GO:0031071">
    <property type="term" value="F:cysteine desulfurase activity"/>
    <property type="evidence" value="ECO:0007669"/>
    <property type="project" value="UniProtKB-UniRule"/>
</dbReference>
<evidence type="ECO:0000313" key="11">
    <source>
        <dbReference type="Proteomes" id="UP000244527"/>
    </source>
</evidence>
<dbReference type="InterPro" id="IPR015421">
    <property type="entry name" value="PyrdxlP-dep_Trfase_major"/>
</dbReference>
<dbReference type="KEGG" id="ffa:FFWV33_04930"/>
<comment type="cofactor">
    <cofactor evidence="1 7">
        <name>pyridoxal 5'-phosphate</name>
        <dbReference type="ChEBI" id="CHEBI:597326"/>
    </cofactor>
</comment>
<organism evidence="10 11">
    <name type="scientific">Flavobacterium faecale</name>
    <dbReference type="NCBI Taxonomy" id="1355330"/>
    <lineage>
        <taxon>Bacteria</taxon>
        <taxon>Pseudomonadati</taxon>
        <taxon>Bacteroidota</taxon>
        <taxon>Flavobacteriia</taxon>
        <taxon>Flavobacteriales</taxon>
        <taxon>Flavobacteriaceae</taxon>
        <taxon>Flavobacterium</taxon>
    </lineage>
</organism>
<dbReference type="GO" id="GO:0008483">
    <property type="term" value="F:transaminase activity"/>
    <property type="evidence" value="ECO:0007669"/>
    <property type="project" value="UniProtKB-KW"/>
</dbReference>
<evidence type="ECO:0000256" key="4">
    <source>
        <dbReference type="ARBA" id="ARBA00022679"/>
    </source>
</evidence>
<dbReference type="EC" id="2.8.1.7" evidence="3 8"/>
<evidence type="ECO:0000256" key="2">
    <source>
        <dbReference type="ARBA" id="ARBA00010447"/>
    </source>
</evidence>
<dbReference type="InterPro" id="IPR000192">
    <property type="entry name" value="Aminotrans_V_dom"/>
</dbReference>
<dbReference type="Gene3D" id="3.90.1150.10">
    <property type="entry name" value="Aspartate Aminotransferase, domain 1"/>
    <property type="match status" value="1"/>
</dbReference>
<dbReference type="EMBL" id="CP020918">
    <property type="protein sequence ID" value="AWG20931.1"/>
    <property type="molecule type" value="Genomic_DNA"/>
</dbReference>
<dbReference type="InterPro" id="IPR015424">
    <property type="entry name" value="PyrdxlP-dep_Trfase"/>
</dbReference>
<evidence type="ECO:0000256" key="5">
    <source>
        <dbReference type="ARBA" id="ARBA00022898"/>
    </source>
</evidence>
<dbReference type="InterPro" id="IPR015422">
    <property type="entry name" value="PyrdxlP-dep_Trfase_small"/>
</dbReference>
<gene>
    <name evidence="10" type="ORF">FFWV33_04930</name>
</gene>
<dbReference type="PANTHER" id="PTHR43586:SF8">
    <property type="entry name" value="CYSTEINE DESULFURASE 1, CHLOROPLASTIC"/>
    <property type="match status" value="1"/>
</dbReference>
<comment type="catalytic activity">
    <reaction evidence="6 8">
        <text>(sulfur carrier)-H + L-cysteine = (sulfur carrier)-SH + L-alanine</text>
        <dbReference type="Rhea" id="RHEA:43892"/>
        <dbReference type="Rhea" id="RHEA-COMP:14737"/>
        <dbReference type="Rhea" id="RHEA-COMP:14739"/>
        <dbReference type="ChEBI" id="CHEBI:29917"/>
        <dbReference type="ChEBI" id="CHEBI:35235"/>
        <dbReference type="ChEBI" id="CHEBI:57972"/>
        <dbReference type="ChEBI" id="CHEBI:64428"/>
        <dbReference type="EC" id="2.8.1.7"/>
    </reaction>
</comment>
<evidence type="ECO:0000313" key="10">
    <source>
        <dbReference type="EMBL" id="AWG20931.1"/>
    </source>
</evidence>
<dbReference type="GO" id="GO:0006534">
    <property type="term" value="P:cysteine metabolic process"/>
    <property type="evidence" value="ECO:0007669"/>
    <property type="project" value="UniProtKB-UniRule"/>
</dbReference>
<dbReference type="InterPro" id="IPR010970">
    <property type="entry name" value="Cys_dSase_SufS"/>
</dbReference>
<keyword evidence="4 8" id="KW-0808">Transferase</keyword>
<sequence length="404" mass="44263">MLDIQKIRSDFPILSQKVNGKPLVYFDNGATSQKPQVVIDAIATYYQEINANIHRGVHTLSQLATDAYEESRAKVQAHINAKHSHEVLFTSGTTFGINLVTNGFAAILKPGDEVLVSALEHHSNIVPWQMLCEKTGATLKVIPMNQEGELIMSEYDALLSDKTKIVTVNHISNALGTINPIAYMIEKAHAVGAAILIDGAQAVPHLKPDVQALDCDFYVFSGHKICGPTGTGILYGKEEWLNKLPPYQGGGEMIKEVSFEKTTYAELPHKFEAGTPNIAGGIVLGTAIDYMNEVGFENIQQQELELLAYGTEKLLEIEGLRIFGTSKNKTSVISFNIEGIHPYDIGTIIDKLGIAVRTGHHCAQPIMSFYDIPGTIRASFAFYNTKEEIDSLVTAVKKAQMMLS</sequence>
<dbReference type="OrthoDB" id="9804366at2"/>
<dbReference type="Pfam" id="PF00266">
    <property type="entry name" value="Aminotran_5"/>
    <property type="match status" value="1"/>
</dbReference>
<accession>A0A2S1LB26</accession>
<dbReference type="GO" id="GO:0030170">
    <property type="term" value="F:pyridoxal phosphate binding"/>
    <property type="evidence" value="ECO:0007669"/>
    <property type="project" value="UniProtKB-UniRule"/>
</dbReference>
<dbReference type="NCBIfam" id="TIGR01979">
    <property type="entry name" value="sufS"/>
    <property type="match status" value="1"/>
</dbReference>
<dbReference type="AlphaFoldDB" id="A0A2S1LB26"/>
<name>A0A2S1LB26_9FLAO</name>
<evidence type="ECO:0000256" key="7">
    <source>
        <dbReference type="RuleBase" id="RU004504"/>
    </source>
</evidence>
<feature type="domain" description="Aminotransferase class V" evidence="9">
    <location>
        <begin position="24"/>
        <end position="392"/>
    </location>
</feature>
<keyword evidence="5 8" id="KW-0663">Pyridoxal phosphate</keyword>
<dbReference type="PROSITE" id="PS00595">
    <property type="entry name" value="AA_TRANSFER_CLASS_5"/>
    <property type="match status" value="1"/>
</dbReference>
<keyword evidence="10" id="KW-0032">Aminotransferase</keyword>
<reference evidence="10 11" key="1">
    <citation type="submission" date="2017-04" db="EMBL/GenBank/DDBJ databases">
        <title>Compelte genome sequence of WV33.</title>
        <authorList>
            <person name="Lee P.C."/>
        </authorList>
    </citation>
    <scope>NUCLEOTIDE SEQUENCE [LARGE SCALE GENOMIC DNA]</scope>
    <source>
        <strain evidence="10 11">WV33</strain>
    </source>
</reference>
<evidence type="ECO:0000259" key="9">
    <source>
        <dbReference type="Pfam" id="PF00266"/>
    </source>
</evidence>
<dbReference type="PANTHER" id="PTHR43586">
    <property type="entry name" value="CYSTEINE DESULFURASE"/>
    <property type="match status" value="1"/>
</dbReference>